<evidence type="ECO:0000313" key="7">
    <source>
        <dbReference type="Proteomes" id="UP000009022"/>
    </source>
</evidence>
<dbReference type="CTD" id="6754574"/>
<dbReference type="InterPro" id="IPR009003">
    <property type="entry name" value="Peptidase_S1_PA"/>
</dbReference>
<gene>
    <name evidence="6" type="ORF">TRIADDRAFT_26286</name>
</gene>
<reference evidence="6 7" key="1">
    <citation type="journal article" date="2008" name="Nature">
        <title>The Trichoplax genome and the nature of placozoans.</title>
        <authorList>
            <person name="Srivastava M."/>
            <person name="Begovic E."/>
            <person name="Chapman J."/>
            <person name="Putnam N.H."/>
            <person name="Hellsten U."/>
            <person name="Kawashima T."/>
            <person name="Kuo A."/>
            <person name="Mitros T."/>
            <person name="Salamov A."/>
            <person name="Carpenter M.L."/>
            <person name="Signorovitch A.Y."/>
            <person name="Moreno M.A."/>
            <person name="Kamm K."/>
            <person name="Grimwood J."/>
            <person name="Schmutz J."/>
            <person name="Shapiro H."/>
            <person name="Grigoriev I.V."/>
            <person name="Buss L.W."/>
            <person name="Schierwater B."/>
            <person name="Dellaporta S.L."/>
            <person name="Rokhsar D.S."/>
        </authorList>
    </citation>
    <scope>NUCLEOTIDE SEQUENCE [LARGE SCALE GENOMIC DNA]</scope>
    <source>
        <strain evidence="6 7">Grell-BS-1999</strain>
    </source>
</reference>
<organism evidence="6 7">
    <name type="scientific">Trichoplax adhaerens</name>
    <name type="common">Trichoplax reptans</name>
    <dbReference type="NCBI Taxonomy" id="10228"/>
    <lineage>
        <taxon>Eukaryota</taxon>
        <taxon>Metazoa</taxon>
        <taxon>Placozoa</taxon>
        <taxon>Uniplacotomia</taxon>
        <taxon>Trichoplacea</taxon>
        <taxon>Trichoplacidae</taxon>
        <taxon>Trichoplax</taxon>
    </lineage>
</organism>
<dbReference type="PANTHER" id="PTHR24252">
    <property type="entry name" value="ACROSIN-RELATED"/>
    <property type="match status" value="1"/>
</dbReference>
<dbReference type="SUPFAM" id="SSF50494">
    <property type="entry name" value="Trypsin-like serine proteases"/>
    <property type="match status" value="1"/>
</dbReference>
<dbReference type="Pfam" id="PF00089">
    <property type="entry name" value="Trypsin"/>
    <property type="match status" value="1"/>
</dbReference>
<evidence type="ECO:0000256" key="2">
    <source>
        <dbReference type="ARBA" id="ARBA00022801"/>
    </source>
</evidence>
<dbReference type="InterPro" id="IPR001254">
    <property type="entry name" value="Trypsin_dom"/>
</dbReference>
<dbReference type="STRING" id="10228.B3RZF9"/>
<dbReference type="eggNOG" id="KOG3627">
    <property type="taxonomic scope" value="Eukaryota"/>
</dbReference>
<evidence type="ECO:0000259" key="5">
    <source>
        <dbReference type="PROSITE" id="PS50240"/>
    </source>
</evidence>
<dbReference type="KEGG" id="tad:TRIADDRAFT_26286"/>
<dbReference type="InParanoid" id="B3RZF9"/>
<dbReference type="PhylomeDB" id="B3RZF9"/>
<protein>
    <recommendedName>
        <fullName evidence="5">Peptidase S1 domain-containing protein</fullName>
    </recommendedName>
</protein>
<dbReference type="EMBL" id="DS985246">
    <property type="protein sequence ID" value="EDV23835.1"/>
    <property type="molecule type" value="Genomic_DNA"/>
</dbReference>
<dbReference type="FunFam" id="2.40.10.10:FF:000003">
    <property type="entry name" value="Transmembrane serine protease 3"/>
    <property type="match status" value="1"/>
</dbReference>
<dbReference type="PROSITE" id="PS50240">
    <property type="entry name" value="TRYPSIN_DOM"/>
    <property type="match status" value="1"/>
</dbReference>
<dbReference type="GO" id="GO:0008236">
    <property type="term" value="F:serine-type peptidase activity"/>
    <property type="evidence" value="ECO:0000318"/>
    <property type="project" value="GO_Central"/>
</dbReference>
<keyword evidence="7" id="KW-1185">Reference proteome</keyword>
<keyword evidence="1" id="KW-0645">Protease</keyword>
<name>B3RZF9_TRIAD</name>
<dbReference type="InterPro" id="IPR033116">
    <property type="entry name" value="TRYPSIN_SER"/>
</dbReference>
<keyword evidence="3" id="KW-0720">Serine protease</keyword>
<evidence type="ECO:0000256" key="3">
    <source>
        <dbReference type="ARBA" id="ARBA00022825"/>
    </source>
</evidence>
<sequence>MTRIVGGQEATPHSLPWQVTLLIRRTYFNGKVSEHAYCGGSLISREWIATAAHCAKDKYPAEDMRIWLGSHDLTKQESSRVKRSVIKKIQNPHYNAPTTDYDIALLQLDKAVEFNEYVRPICLPEAQKRAIEGSQSLISGWGTLSFRGNTSPTLQVAVVPIVSRETCNSLRSYHGQITTRMLCAGYTEGGVDTCQGDSGGPLATQVKNSDKFELTGVVSWGAGCARQYKYGVYTDVSYFRDWIDKMVNQYSRL</sequence>
<evidence type="ECO:0000256" key="4">
    <source>
        <dbReference type="ARBA" id="ARBA00023157"/>
    </source>
</evidence>
<dbReference type="PROSITE" id="PS00135">
    <property type="entry name" value="TRYPSIN_SER"/>
    <property type="match status" value="1"/>
</dbReference>
<evidence type="ECO:0000313" key="6">
    <source>
        <dbReference type="EMBL" id="EDV23835.1"/>
    </source>
</evidence>
<dbReference type="GO" id="GO:0004252">
    <property type="term" value="F:serine-type endopeptidase activity"/>
    <property type="evidence" value="ECO:0007669"/>
    <property type="project" value="InterPro"/>
</dbReference>
<dbReference type="CDD" id="cd00190">
    <property type="entry name" value="Tryp_SPc"/>
    <property type="match status" value="1"/>
</dbReference>
<dbReference type="SMART" id="SM00020">
    <property type="entry name" value="Tryp_SPc"/>
    <property type="match status" value="1"/>
</dbReference>
<dbReference type="HOGENOM" id="CLU_006842_0_4_1"/>
<dbReference type="Proteomes" id="UP000009022">
    <property type="component" value="Unassembled WGS sequence"/>
</dbReference>
<dbReference type="PANTHER" id="PTHR24252:SF17">
    <property type="entry name" value="SUPPRESSOR OF TUMORIGENICITY 14 PROTEIN HOMOLOG-RELATED"/>
    <property type="match status" value="1"/>
</dbReference>
<feature type="domain" description="Peptidase S1" evidence="5">
    <location>
        <begin position="4"/>
        <end position="248"/>
    </location>
</feature>
<dbReference type="Gene3D" id="2.40.10.10">
    <property type="entry name" value="Trypsin-like serine proteases"/>
    <property type="match status" value="1"/>
</dbReference>
<proteinExistence type="predicted"/>
<dbReference type="GO" id="GO:0006508">
    <property type="term" value="P:proteolysis"/>
    <property type="evidence" value="ECO:0007669"/>
    <property type="project" value="UniProtKB-KW"/>
</dbReference>
<dbReference type="MEROPS" id="S01.225"/>
<dbReference type="InterPro" id="IPR001314">
    <property type="entry name" value="Peptidase_S1A"/>
</dbReference>
<keyword evidence="4" id="KW-1015">Disulfide bond</keyword>
<keyword evidence="2" id="KW-0378">Hydrolase</keyword>
<dbReference type="InterPro" id="IPR043504">
    <property type="entry name" value="Peptidase_S1_PA_chymotrypsin"/>
</dbReference>
<evidence type="ECO:0000256" key="1">
    <source>
        <dbReference type="ARBA" id="ARBA00022670"/>
    </source>
</evidence>
<accession>B3RZF9</accession>
<dbReference type="RefSeq" id="XP_002113361.1">
    <property type="nucleotide sequence ID" value="XM_002113325.1"/>
</dbReference>
<dbReference type="AlphaFoldDB" id="B3RZF9"/>
<dbReference type="PRINTS" id="PR00722">
    <property type="entry name" value="CHYMOTRYPSIN"/>
</dbReference>
<dbReference type="FunCoup" id="B3RZF9">
    <property type="interactions" value="35"/>
</dbReference>
<dbReference type="GeneID" id="6754574"/>
<dbReference type="OrthoDB" id="10059102at2759"/>